<evidence type="ECO:0000313" key="1">
    <source>
        <dbReference type="EMBL" id="KKN49353.1"/>
    </source>
</evidence>
<proteinExistence type="predicted"/>
<reference evidence="1" key="1">
    <citation type="journal article" date="2015" name="Nature">
        <title>Complex archaea that bridge the gap between prokaryotes and eukaryotes.</title>
        <authorList>
            <person name="Spang A."/>
            <person name="Saw J.H."/>
            <person name="Jorgensen S.L."/>
            <person name="Zaremba-Niedzwiedzka K."/>
            <person name="Martijn J."/>
            <person name="Lind A.E."/>
            <person name="van Eijk R."/>
            <person name="Schleper C."/>
            <person name="Guy L."/>
            <person name="Ettema T.J."/>
        </authorList>
    </citation>
    <scope>NUCLEOTIDE SEQUENCE</scope>
</reference>
<dbReference type="EMBL" id="LAZR01001172">
    <property type="protein sequence ID" value="KKN49353.1"/>
    <property type="molecule type" value="Genomic_DNA"/>
</dbReference>
<organism evidence="1">
    <name type="scientific">marine sediment metagenome</name>
    <dbReference type="NCBI Taxonomy" id="412755"/>
    <lineage>
        <taxon>unclassified sequences</taxon>
        <taxon>metagenomes</taxon>
        <taxon>ecological metagenomes</taxon>
    </lineage>
</organism>
<comment type="caution">
    <text evidence="1">The sequence shown here is derived from an EMBL/GenBank/DDBJ whole genome shotgun (WGS) entry which is preliminary data.</text>
</comment>
<accession>A0A0F9U6T0</accession>
<dbReference type="AlphaFoldDB" id="A0A0F9U6T0"/>
<gene>
    <name evidence="1" type="ORF">LCGC14_0643840</name>
</gene>
<sequence>MATVLDKAAGLEFKKTGRKYICTSTVAGTLESVADGDTLASAKSVKGGWRLFHIRDVVKELKSRDIPKYDGENYICIASVFFLNEIMKDSEWRDNVRYGDPARLFAGEVGRVHGVRFIEETNYMLDTIGSGTNFGEAVMFGKEAVIEGVVLPEEVRAKVPTDFGRSKGLAWYGIMGWEKMWKHTDAGQDAHIIHLTGSE</sequence>
<name>A0A0F9U6T0_9ZZZZ</name>
<protein>
    <submittedName>
        <fullName evidence="1">Uncharacterized protein</fullName>
    </submittedName>
</protein>